<dbReference type="RefSeq" id="WP_258819482.1">
    <property type="nucleotide sequence ID" value="NZ_JANUGW010000027.1"/>
</dbReference>
<dbReference type="Gene3D" id="3.40.630.30">
    <property type="match status" value="1"/>
</dbReference>
<dbReference type="Pfam" id="PF00583">
    <property type="entry name" value="Acetyltransf_1"/>
    <property type="match status" value="1"/>
</dbReference>
<sequence>MTTALNNARALTIRAAGEADLAPFFAYLDDHLRDNGAEGTPLFQPMAPGQPRLPAGLRIAFIKGLDIPIGLPGWRRLWLAIDAGGEIAGHIDLRARPEPAATHRAMLGMGVHRVWRRRGLGRRLLETAAGWARADTDIAWIDLEVLSANLPAVDLYAHAGFTTVARVADMLRIEGVSHDLSYMTIHLRER</sequence>
<dbReference type="PROSITE" id="PS51186">
    <property type="entry name" value="GNAT"/>
    <property type="match status" value="1"/>
</dbReference>
<organism evidence="4 5">
    <name type="scientific">Massilia pinisoli</name>
    <dbReference type="NCBI Taxonomy" id="1772194"/>
    <lineage>
        <taxon>Bacteria</taxon>
        <taxon>Pseudomonadati</taxon>
        <taxon>Pseudomonadota</taxon>
        <taxon>Betaproteobacteria</taxon>
        <taxon>Burkholderiales</taxon>
        <taxon>Oxalobacteraceae</taxon>
        <taxon>Telluria group</taxon>
        <taxon>Massilia</taxon>
    </lineage>
</organism>
<dbReference type="InterPro" id="IPR016181">
    <property type="entry name" value="Acyl_CoA_acyltransferase"/>
</dbReference>
<dbReference type="EC" id="2.3.1.-" evidence="4"/>
<feature type="domain" description="N-acetyltransferase" evidence="3">
    <location>
        <begin position="11"/>
        <end position="188"/>
    </location>
</feature>
<keyword evidence="1 4" id="KW-0808">Transferase</keyword>
<dbReference type="Proteomes" id="UP001204151">
    <property type="component" value="Unassembled WGS sequence"/>
</dbReference>
<dbReference type="PANTHER" id="PTHR43877:SF2">
    <property type="entry name" value="AMINOALKYLPHOSPHONATE N-ACETYLTRANSFERASE-RELATED"/>
    <property type="match status" value="1"/>
</dbReference>
<name>A0ABT1ZYE4_9BURK</name>
<dbReference type="GO" id="GO:0016746">
    <property type="term" value="F:acyltransferase activity"/>
    <property type="evidence" value="ECO:0007669"/>
    <property type="project" value="UniProtKB-KW"/>
</dbReference>
<protein>
    <submittedName>
        <fullName evidence="4">GNAT family N-acetyltransferase</fullName>
        <ecNumber evidence="4">2.3.1.-</ecNumber>
    </submittedName>
</protein>
<evidence type="ECO:0000313" key="4">
    <source>
        <dbReference type="EMBL" id="MCS0584942.1"/>
    </source>
</evidence>
<evidence type="ECO:0000259" key="3">
    <source>
        <dbReference type="PROSITE" id="PS51186"/>
    </source>
</evidence>
<accession>A0ABT1ZYE4</accession>
<proteinExistence type="predicted"/>
<evidence type="ECO:0000313" key="5">
    <source>
        <dbReference type="Proteomes" id="UP001204151"/>
    </source>
</evidence>
<gene>
    <name evidence="4" type="ORF">NX784_25465</name>
</gene>
<dbReference type="InterPro" id="IPR050832">
    <property type="entry name" value="Bact_Acetyltransf"/>
</dbReference>
<evidence type="ECO:0000256" key="1">
    <source>
        <dbReference type="ARBA" id="ARBA00022679"/>
    </source>
</evidence>
<reference evidence="4 5" key="1">
    <citation type="submission" date="2022-08" db="EMBL/GenBank/DDBJ databases">
        <title>Reclassification of Massilia species as members of the genera Telluria, Duganella, Pseudoduganella, Mokoshia gen. nov. and Zemynaea gen. nov. using orthogonal and non-orthogonal genome-based approaches.</title>
        <authorList>
            <person name="Bowman J.P."/>
        </authorList>
    </citation>
    <scope>NUCLEOTIDE SEQUENCE [LARGE SCALE GENOMIC DNA]</scope>
    <source>
        <strain evidence="4 5">JCM 31316</strain>
    </source>
</reference>
<comment type="caution">
    <text evidence="4">The sequence shown here is derived from an EMBL/GenBank/DDBJ whole genome shotgun (WGS) entry which is preliminary data.</text>
</comment>
<dbReference type="SUPFAM" id="SSF55729">
    <property type="entry name" value="Acyl-CoA N-acyltransferases (Nat)"/>
    <property type="match status" value="1"/>
</dbReference>
<dbReference type="InterPro" id="IPR000182">
    <property type="entry name" value="GNAT_dom"/>
</dbReference>
<evidence type="ECO:0000256" key="2">
    <source>
        <dbReference type="ARBA" id="ARBA00023315"/>
    </source>
</evidence>
<keyword evidence="2 4" id="KW-0012">Acyltransferase</keyword>
<keyword evidence="5" id="KW-1185">Reference proteome</keyword>
<dbReference type="EMBL" id="JANUGW010000027">
    <property type="protein sequence ID" value="MCS0584942.1"/>
    <property type="molecule type" value="Genomic_DNA"/>
</dbReference>
<dbReference type="PANTHER" id="PTHR43877">
    <property type="entry name" value="AMINOALKYLPHOSPHONATE N-ACETYLTRANSFERASE-RELATED-RELATED"/>
    <property type="match status" value="1"/>
</dbReference>